<gene>
    <name evidence="4" type="ORF">GTP91_22435</name>
</gene>
<dbReference type="Pfam" id="PF13946">
    <property type="entry name" value="DUF4214"/>
    <property type="match status" value="1"/>
</dbReference>
<dbReference type="InterPro" id="IPR038255">
    <property type="entry name" value="PBS_linker_sf"/>
</dbReference>
<evidence type="ECO:0000259" key="3">
    <source>
        <dbReference type="Pfam" id="PF13946"/>
    </source>
</evidence>
<dbReference type="InterPro" id="IPR025282">
    <property type="entry name" value="DUF4214"/>
</dbReference>
<dbReference type="RefSeq" id="WP_161098770.1">
    <property type="nucleotide sequence ID" value="NZ_WWCW01000094.1"/>
</dbReference>
<comment type="caution">
    <text evidence="4">The sequence shown here is derived from an EMBL/GenBank/DDBJ whole genome shotgun (WGS) entry which is preliminary data.</text>
</comment>
<keyword evidence="1" id="KW-0732">Signal</keyword>
<dbReference type="Proteomes" id="UP000470302">
    <property type="component" value="Unassembled WGS sequence"/>
</dbReference>
<dbReference type="EMBL" id="WWCW01000094">
    <property type="protein sequence ID" value="MYM89917.1"/>
    <property type="molecule type" value="Genomic_DNA"/>
</dbReference>
<dbReference type="AlphaFoldDB" id="A0A845GAL5"/>
<reference evidence="4 5" key="1">
    <citation type="submission" date="2020-01" db="EMBL/GenBank/DDBJ databases">
        <title>Novel species isolated from a subtropical stream in China.</title>
        <authorList>
            <person name="Lu H."/>
        </authorList>
    </citation>
    <scope>NUCLEOTIDE SEQUENCE [LARGE SCALE GENOMIC DNA]</scope>
    <source>
        <strain evidence="4 5">FT82W</strain>
    </source>
</reference>
<dbReference type="Gene3D" id="1.10.3130.20">
    <property type="entry name" value="Phycobilisome linker domain"/>
    <property type="match status" value="1"/>
</dbReference>
<proteinExistence type="predicted"/>
<organism evidence="4 5">
    <name type="scientific">Duganella vulcania</name>
    <dbReference type="NCBI Taxonomy" id="2692166"/>
    <lineage>
        <taxon>Bacteria</taxon>
        <taxon>Pseudomonadati</taxon>
        <taxon>Pseudomonadota</taxon>
        <taxon>Betaproteobacteria</taxon>
        <taxon>Burkholderiales</taxon>
        <taxon>Oxalobacteraceae</taxon>
        <taxon>Telluria group</taxon>
        <taxon>Duganella</taxon>
    </lineage>
</organism>
<dbReference type="InterPro" id="IPR032812">
    <property type="entry name" value="SbsA_Ig"/>
</dbReference>
<name>A0A845GAL5_9BURK</name>
<sequence>MPSLPDDYGNDQQSAGSMTIGDQARGTLGYAGDVDLIRVSLRLGTVYQFDLQPGESGGLNPPYAYKFELYDASGKFVAAGDDNSFSYKAAGNADYFLSIKADRVDADATGSYVVSASAQDIAPQLAGPVSGGVAKLGLSDALSLDFDQKMLAPDSSGITLTDAAGNEIPLAEVLGPGGTHLTIDPLLHLAPGTRYTLDIAADAIGNVNGTGFAGLHYSFTTVAAVATGTAGNDVLIGKGNGAAIHGRAGLDTVVYAGNADSYDLVQRNGRAEIKSADGSGGTDLLDGVERLLFDDKSVALDVDGVGGKAYRLYQAAFNRAPDESGLGYWIANMDKGLSLQATAGYFIGSEEFGRRYGANLSDADFVTQLYNNVLHRAPDAEGHAYWLHDLQIGVARANVLANFSESPENQAALAQVIGNGFGYIPYSV</sequence>
<evidence type="ECO:0000256" key="1">
    <source>
        <dbReference type="ARBA" id="ARBA00022729"/>
    </source>
</evidence>
<evidence type="ECO:0000313" key="4">
    <source>
        <dbReference type="EMBL" id="MYM89917.1"/>
    </source>
</evidence>
<evidence type="ECO:0000313" key="5">
    <source>
        <dbReference type="Proteomes" id="UP000470302"/>
    </source>
</evidence>
<feature type="domain" description="SbsA Ig-like" evidence="2">
    <location>
        <begin position="139"/>
        <end position="221"/>
    </location>
</feature>
<feature type="domain" description="DUF4214" evidence="3">
    <location>
        <begin position="345"/>
        <end position="411"/>
    </location>
</feature>
<dbReference type="Gene3D" id="2.60.120.380">
    <property type="match status" value="1"/>
</dbReference>
<dbReference type="Pfam" id="PF13205">
    <property type="entry name" value="Big_5"/>
    <property type="match status" value="1"/>
</dbReference>
<evidence type="ECO:0000259" key="2">
    <source>
        <dbReference type="Pfam" id="PF13205"/>
    </source>
</evidence>
<protein>
    <submittedName>
        <fullName evidence="4">DUF4214 domain-containing protein</fullName>
    </submittedName>
</protein>
<accession>A0A845GAL5</accession>